<dbReference type="SMART" id="SM00460">
    <property type="entry name" value="TGc"/>
    <property type="match status" value="1"/>
</dbReference>
<organism evidence="2 3">
    <name type="scientific">Actinoplanes utahensis</name>
    <dbReference type="NCBI Taxonomy" id="1869"/>
    <lineage>
        <taxon>Bacteria</taxon>
        <taxon>Bacillati</taxon>
        <taxon>Actinomycetota</taxon>
        <taxon>Actinomycetes</taxon>
        <taxon>Micromonosporales</taxon>
        <taxon>Micromonosporaceae</taxon>
        <taxon>Actinoplanes</taxon>
    </lineage>
</organism>
<gene>
    <name evidence="2" type="ORF">MB27_19720</name>
</gene>
<dbReference type="Gene3D" id="3.10.620.30">
    <property type="match status" value="1"/>
</dbReference>
<accession>A0A0A6UKD0</accession>
<dbReference type="STRING" id="1869.MB27_19720"/>
<evidence type="ECO:0000313" key="2">
    <source>
        <dbReference type="EMBL" id="KHD75891.1"/>
    </source>
</evidence>
<keyword evidence="3" id="KW-1185">Reference proteome</keyword>
<dbReference type="AlphaFoldDB" id="A0A0A6UKD0"/>
<comment type="caution">
    <text evidence="2">The sequence shown here is derived from an EMBL/GenBank/DDBJ whole genome shotgun (WGS) entry which is preliminary data.</text>
</comment>
<evidence type="ECO:0000313" key="3">
    <source>
        <dbReference type="Proteomes" id="UP000054537"/>
    </source>
</evidence>
<name>A0A0A6UKD0_ACTUT</name>
<sequence length="312" mass="34127">MDYTRQTRFSDPGRHLSRLTALPADVAALPAEVAAIGAVVRNTVVHYRASGIDFPPRRLTEIDSRWVETMLDALPPGEPLGAPRPPEDRIVGCCRDFTLLTVAALRANGIPARSRVGFADYFHEGFHTDHVVVEYHDGTRWVATDAQLDPAAGFPVDVADVPLGPGGLRTAAQSWRAFRLGDDDPSTYGVDPALPIRGPLMIGQYVLTELAHRRGDELLLWDFWGEPARVLAGLGGRSVEEAWATLPPWESGDVALLDEIAALLIDADAGDQAAERKLAERYSSDPRVRPGDVVTCHSPRGISYDVDLRERR</sequence>
<dbReference type="Pfam" id="PF01841">
    <property type="entry name" value="Transglut_core"/>
    <property type="match status" value="1"/>
</dbReference>
<dbReference type="eggNOG" id="COG1305">
    <property type="taxonomic scope" value="Bacteria"/>
</dbReference>
<proteinExistence type="predicted"/>
<dbReference type="EMBL" id="JRTT01000022">
    <property type="protein sequence ID" value="KHD75891.1"/>
    <property type="molecule type" value="Genomic_DNA"/>
</dbReference>
<dbReference type="RefSeq" id="WP_043526402.1">
    <property type="nucleotide sequence ID" value="NZ_BAABKU010000034.1"/>
</dbReference>
<evidence type="ECO:0000259" key="1">
    <source>
        <dbReference type="SMART" id="SM00460"/>
    </source>
</evidence>
<dbReference type="OrthoDB" id="148799at2"/>
<reference evidence="2 3" key="1">
    <citation type="submission" date="2014-10" db="EMBL/GenBank/DDBJ databases">
        <title>Draft genome sequence of Actinoplanes utahensis NRRL 12052.</title>
        <authorList>
            <person name="Velasco-Bucheli B."/>
            <person name="del Cerro C."/>
            <person name="Hormigo D."/>
            <person name="Garcia J.L."/>
            <person name="Acebal C."/>
            <person name="Arroyo M."/>
            <person name="de la Mata I."/>
        </authorList>
    </citation>
    <scope>NUCLEOTIDE SEQUENCE [LARGE SCALE GENOMIC DNA]</scope>
    <source>
        <strain evidence="2 3">NRRL 12052</strain>
    </source>
</reference>
<dbReference type="SUPFAM" id="SSF54001">
    <property type="entry name" value="Cysteine proteinases"/>
    <property type="match status" value="1"/>
</dbReference>
<protein>
    <submittedName>
        <fullName evidence="2">Transglutaminase</fullName>
    </submittedName>
</protein>
<dbReference type="InterPro" id="IPR002931">
    <property type="entry name" value="Transglutaminase-like"/>
</dbReference>
<dbReference type="InterPro" id="IPR038765">
    <property type="entry name" value="Papain-like_cys_pep_sf"/>
</dbReference>
<feature type="domain" description="Transglutaminase-like" evidence="1">
    <location>
        <begin position="86"/>
        <end position="148"/>
    </location>
</feature>
<dbReference type="Proteomes" id="UP000054537">
    <property type="component" value="Unassembled WGS sequence"/>
</dbReference>